<keyword evidence="2" id="KW-1185">Reference proteome</keyword>
<dbReference type="Proteomes" id="UP001168821">
    <property type="component" value="Unassembled WGS sequence"/>
</dbReference>
<comment type="caution">
    <text evidence="1">The sequence shown here is derived from an EMBL/GenBank/DDBJ whole genome shotgun (WGS) entry which is preliminary data.</text>
</comment>
<proteinExistence type="predicted"/>
<organism evidence="1 2">
    <name type="scientific">Zophobas morio</name>
    <dbReference type="NCBI Taxonomy" id="2755281"/>
    <lineage>
        <taxon>Eukaryota</taxon>
        <taxon>Metazoa</taxon>
        <taxon>Ecdysozoa</taxon>
        <taxon>Arthropoda</taxon>
        <taxon>Hexapoda</taxon>
        <taxon>Insecta</taxon>
        <taxon>Pterygota</taxon>
        <taxon>Neoptera</taxon>
        <taxon>Endopterygota</taxon>
        <taxon>Coleoptera</taxon>
        <taxon>Polyphaga</taxon>
        <taxon>Cucujiformia</taxon>
        <taxon>Tenebrionidae</taxon>
        <taxon>Zophobas</taxon>
    </lineage>
</organism>
<name>A0AA38I6J8_9CUCU</name>
<sequence length="109" mass="11965">MQTTRFLNNRPPVVCTLRSPHAKPNPENGTHSPLHAPIAPLNSFCSRVTNRPRRPLHVMCTNRQLLKGIAPVGSLTLSASAAHSALNSLNTVSRTRKHGRIMQLNARFG</sequence>
<dbReference type="AlphaFoldDB" id="A0AA38I6J8"/>
<accession>A0AA38I6J8</accession>
<evidence type="ECO:0000313" key="2">
    <source>
        <dbReference type="Proteomes" id="UP001168821"/>
    </source>
</evidence>
<dbReference type="EMBL" id="JALNTZ010000006">
    <property type="protein sequence ID" value="KAJ3648507.1"/>
    <property type="molecule type" value="Genomic_DNA"/>
</dbReference>
<evidence type="ECO:0000313" key="1">
    <source>
        <dbReference type="EMBL" id="KAJ3648507.1"/>
    </source>
</evidence>
<reference evidence="1" key="1">
    <citation type="journal article" date="2023" name="G3 (Bethesda)">
        <title>Whole genome assemblies of Zophobas morio and Tenebrio molitor.</title>
        <authorList>
            <person name="Kaur S."/>
            <person name="Stinson S.A."/>
            <person name="diCenzo G.C."/>
        </authorList>
    </citation>
    <scope>NUCLEOTIDE SEQUENCE</scope>
    <source>
        <strain evidence="1">QUZm001</strain>
    </source>
</reference>
<protein>
    <submittedName>
        <fullName evidence="1">Uncharacterized protein</fullName>
    </submittedName>
</protein>
<gene>
    <name evidence="1" type="ORF">Zmor_020305</name>
</gene>